<dbReference type="PANTHER" id="PTHR15549">
    <property type="entry name" value="PAIRED IMMUNOGLOBULIN-LIKE TYPE 2 RECEPTOR"/>
    <property type="match status" value="1"/>
</dbReference>
<reference evidence="7 8" key="1">
    <citation type="journal article" date="2014" name="Genome Announc.">
        <title>Draft genome sequence of Sclerotinia borealis, a psychrophilic plant pathogenic fungus.</title>
        <authorList>
            <person name="Mardanov A.V."/>
            <person name="Beletsky A.V."/>
            <person name="Kadnikov V.V."/>
            <person name="Ignatov A.N."/>
            <person name="Ravin N.V."/>
        </authorList>
    </citation>
    <scope>NUCLEOTIDE SEQUENCE [LARGE SCALE GENOMIC DNA]</scope>
    <source>
        <strain evidence="8">F-4157</strain>
    </source>
</reference>
<organism evidence="7 8">
    <name type="scientific">Sclerotinia borealis (strain F-4128)</name>
    <dbReference type="NCBI Taxonomy" id="1432307"/>
    <lineage>
        <taxon>Eukaryota</taxon>
        <taxon>Fungi</taxon>
        <taxon>Dikarya</taxon>
        <taxon>Ascomycota</taxon>
        <taxon>Pezizomycotina</taxon>
        <taxon>Leotiomycetes</taxon>
        <taxon>Helotiales</taxon>
        <taxon>Sclerotiniaceae</taxon>
        <taxon>Sclerotinia</taxon>
    </lineage>
</organism>
<gene>
    <name evidence="7" type="ORF">SBOR_1110</name>
</gene>
<proteinExistence type="predicted"/>
<protein>
    <submittedName>
        <fullName evidence="7">Uncharacterized protein</fullName>
    </submittedName>
</protein>
<dbReference type="PANTHER" id="PTHR15549:SF30">
    <property type="entry name" value="MID2 DOMAIN-CONTAINING PROTEIN"/>
    <property type="match status" value="1"/>
</dbReference>
<sequence>MTTKNTTEEVSDAVAIAVGILTSSTPNFVVPVDTATISASAGSTLVSSEGSISQPSTYSFPSPNVLVLTTFSTTTIPYGNPTVPVTAGSLAPATTDPIIPVSVSTSLPYDISTVFVAPSSTIHIAPLSTISPPTTISSTSPLLPISSIPTTISTPLPLAIIPTTLTSLSSSPSSTQVPLTNDPAAGTSTTPRPTTSSHSSSSHVGVYVGAAVGGAILFLLLLIAIICLSRRRRRKHPKHHPDRPAFIGGYELKLDKVGELQRVVHEKRVRRHTFEAWKRGVVPDIDPDDVAGKSEFNVTSGSPPAGDSNSLVDVAEDVPNENYEAGGLIGDDDADYVVSPIEEEQKTERPISGITPLIFQWEQRASQKGKPATGMIGQAL</sequence>
<comment type="caution">
    <text evidence="7">The sequence shown here is derived from an EMBL/GenBank/DDBJ whole genome shotgun (WGS) entry which is preliminary data.</text>
</comment>
<evidence type="ECO:0000256" key="6">
    <source>
        <dbReference type="SAM" id="Phobius"/>
    </source>
</evidence>
<keyword evidence="4 6" id="KW-0472">Membrane</keyword>
<dbReference type="OrthoDB" id="3561832at2759"/>
<keyword evidence="2 6" id="KW-0812">Transmembrane</keyword>
<evidence type="ECO:0000256" key="3">
    <source>
        <dbReference type="ARBA" id="ARBA00022989"/>
    </source>
</evidence>
<accession>W9CQV2</accession>
<feature type="region of interest" description="Disordered" evidence="5">
    <location>
        <begin position="168"/>
        <end position="202"/>
    </location>
</feature>
<evidence type="ECO:0000256" key="5">
    <source>
        <dbReference type="SAM" id="MobiDB-lite"/>
    </source>
</evidence>
<dbReference type="AlphaFoldDB" id="W9CQV2"/>
<dbReference type="STRING" id="1432307.W9CQV2"/>
<keyword evidence="8" id="KW-1185">Reference proteome</keyword>
<keyword evidence="3 6" id="KW-1133">Transmembrane helix</keyword>
<dbReference type="Proteomes" id="UP000019487">
    <property type="component" value="Unassembled WGS sequence"/>
</dbReference>
<dbReference type="GO" id="GO:0071944">
    <property type="term" value="C:cell periphery"/>
    <property type="evidence" value="ECO:0007669"/>
    <property type="project" value="UniProtKB-ARBA"/>
</dbReference>
<dbReference type="HOGENOM" id="CLU_733597_0_0_1"/>
<dbReference type="InterPro" id="IPR051694">
    <property type="entry name" value="Immunoregulatory_rcpt-like"/>
</dbReference>
<evidence type="ECO:0000256" key="4">
    <source>
        <dbReference type="ARBA" id="ARBA00023136"/>
    </source>
</evidence>
<dbReference type="EMBL" id="AYSA01000041">
    <property type="protein sequence ID" value="ESZ98448.1"/>
    <property type="molecule type" value="Genomic_DNA"/>
</dbReference>
<evidence type="ECO:0000313" key="7">
    <source>
        <dbReference type="EMBL" id="ESZ98448.1"/>
    </source>
</evidence>
<evidence type="ECO:0000313" key="8">
    <source>
        <dbReference type="Proteomes" id="UP000019487"/>
    </source>
</evidence>
<evidence type="ECO:0000256" key="1">
    <source>
        <dbReference type="ARBA" id="ARBA00004167"/>
    </source>
</evidence>
<dbReference type="GO" id="GO:0016020">
    <property type="term" value="C:membrane"/>
    <property type="evidence" value="ECO:0007669"/>
    <property type="project" value="UniProtKB-SubCell"/>
</dbReference>
<evidence type="ECO:0000256" key="2">
    <source>
        <dbReference type="ARBA" id="ARBA00022692"/>
    </source>
</evidence>
<feature type="transmembrane region" description="Helical" evidence="6">
    <location>
        <begin position="204"/>
        <end position="228"/>
    </location>
</feature>
<name>W9CQV2_SCLBF</name>
<comment type="subcellular location">
    <subcellularLocation>
        <location evidence="1">Membrane</location>
        <topology evidence="1">Single-pass membrane protein</topology>
    </subcellularLocation>
</comment>
<feature type="compositionally biased region" description="Low complexity" evidence="5">
    <location>
        <begin position="184"/>
        <end position="202"/>
    </location>
</feature>